<evidence type="ECO:0000256" key="3">
    <source>
        <dbReference type="ARBA" id="ARBA00022452"/>
    </source>
</evidence>
<evidence type="ECO:0000256" key="1">
    <source>
        <dbReference type="ARBA" id="ARBA00004571"/>
    </source>
</evidence>
<accession>A0A2Z3GUY3</accession>
<keyword evidence="7 8" id="KW-0998">Cell outer membrane</keyword>
<comment type="similarity">
    <text evidence="8 9">Belongs to the TonB-dependent receptor family.</text>
</comment>
<dbReference type="Pfam" id="PF00593">
    <property type="entry name" value="TonB_dep_Rec_b-barrel"/>
    <property type="match status" value="1"/>
</dbReference>
<dbReference type="SUPFAM" id="SSF49464">
    <property type="entry name" value="Carboxypeptidase regulatory domain-like"/>
    <property type="match status" value="1"/>
</dbReference>
<dbReference type="InterPro" id="IPR036942">
    <property type="entry name" value="Beta-barrel_TonB_sf"/>
</dbReference>
<evidence type="ECO:0000256" key="9">
    <source>
        <dbReference type="RuleBase" id="RU003357"/>
    </source>
</evidence>
<dbReference type="OrthoDB" id="9768470at2"/>
<dbReference type="Pfam" id="PF13715">
    <property type="entry name" value="CarbopepD_reg_2"/>
    <property type="match status" value="1"/>
</dbReference>
<evidence type="ECO:0000256" key="7">
    <source>
        <dbReference type="ARBA" id="ARBA00023237"/>
    </source>
</evidence>
<evidence type="ECO:0000256" key="5">
    <source>
        <dbReference type="ARBA" id="ARBA00023077"/>
    </source>
</evidence>
<dbReference type="GO" id="GO:0009279">
    <property type="term" value="C:cell outer membrane"/>
    <property type="evidence" value="ECO:0007669"/>
    <property type="project" value="UniProtKB-SubCell"/>
</dbReference>
<evidence type="ECO:0000256" key="11">
    <source>
        <dbReference type="SAM" id="SignalP"/>
    </source>
</evidence>
<dbReference type="InterPro" id="IPR012910">
    <property type="entry name" value="Plug_dom"/>
</dbReference>
<dbReference type="InterPro" id="IPR000531">
    <property type="entry name" value="Beta-barrel_TonB"/>
</dbReference>
<keyword evidence="14" id="KW-0675">Receptor</keyword>
<feature type="region of interest" description="Disordered" evidence="10">
    <location>
        <begin position="798"/>
        <end position="821"/>
    </location>
</feature>
<dbReference type="Proteomes" id="UP000245999">
    <property type="component" value="Chromosome"/>
</dbReference>
<name>A0A2Z3GUY3_9BACT</name>
<dbReference type="Gene3D" id="2.170.130.10">
    <property type="entry name" value="TonB-dependent receptor, plug domain"/>
    <property type="match status" value="1"/>
</dbReference>
<keyword evidence="4 8" id="KW-0812">Transmembrane</keyword>
<evidence type="ECO:0000256" key="6">
    <source>
        <dbReference type="ARBA" id="ARBA00023136"/>
    </source>
</evidence>
<evidence type="ECO:0000259" key="13">
    <source>
        <dbReference type="Pfam" id="PF07715"/>
    </source>
</evidence>
<dbReference type="Pfam" id="PF07715">
    <property type="entry name" value="Plug"/>
    <property type="match status" value="1"/>
</dbReference>
<feature type="domain" description="TonB-dependent receptor-like beta-barrel" evidence="12">
    <location>
        <begin position="540"/>
        <end position="894"/>
    </location>
</feature>
<dbReference type="EMBL" id="CP029145">
    <property type="protein sequence ID" value="AWM32490.1"/>
    <property type="molecule type" value="Genomic_DNA"/>
</dbReference>
<evidence type="ECO:0000313" key="14">
    <source>
        <dbReference type="EMBL" id="AWM32490.1"/>
    </source>
</evidence>
<evidence type="ECO:0000313" key="15">
    <source>
        <dbReference type="Proteomes" id="UP000245999"/>
    </source>
</evidence>
<dbReference type="AlphaFoldDB" id="A0A2Z3GUY3"/>
<sequence>MLHIYRFCAAFLTVLLCGVTLTVSAQNLGRSNLAALRGTVRDAKTGDVLIGVSVVVPATQQGTATGLDGTFVLRELAPGPVVVQTRNLGYELQTQTISLTPGATQTLDFQLIATGHELTEVTVTGQADRESAQSARRAEQKADNVLNIISARTIELSPDVTVGNVVQRASGVSVVRNSGGDGQYAIIRGMDRRYNYTLVNGIKIPSPDPKNRYVPLDIFPAELLERLEVIKALTPNMEGDAIGGALNMVMKSAPDHLVVAATAAGGYSDLFATRPFSGFSTSSLPQQSPGQANGTDYAAKPSDFSNTPLNYSSVQVPANSLFGLTIGNRTRDGKLGLLVAGSLQNTYRGSDRLFYRPLGQPKPEPLPNTFTFDEIQRREYSLLQNRAGLHAKLDYAPSARNRLSLYSLLVRLDDAQHRHITTNDLGTGGDVPVSDQSRFQRQQLWSETLQGTHQLLPRFSLSWSAVYGRATFDTPNQTDITIVRATAANTQQGTFVSNSSHLWQHSLDQDVAGYANLSFAATDKLEFTAGGLLRNKDRTSTYDYYDLDAATTGTGTNNRQPFTTYDQARFVFSLDNGQEKSTDGNNYVANERIAAGYAQAKILLANKLQILGGVRFENTSQHYDSQLPATQVGRSGNISYLDVLPSVHFKYLLNERQNLRLSYFKGISRPNLFELVPAVTNLNNDYYTEAGNPYLKHTQADNLDFRYEHFGPAASQLLAGVFYKNIQNPIEYGFAQVANNTSYYQPQNFGNATNFGAELVFTKYLRNWGVNGNYTYTHSSITTTKRVYYRSATDGQYHTVSPDQPATAEYPTPPTQTRPLQGQSNHIANLALLYRSEATGFHAQVAAVYTGRRINLVSPYKDLDQWQRATTQLDFSAEQKLPAHLTAFLKVTNLLNTPTVVEVLQAPTGGLLTAPEQNSPNRILVQRDVYNRTYLLGLRYRLN</sequence>
<protein>
    <submittedName>
        <fullName evidence="14">TonB-dependent receptor</fullName>
    </submittedName>
</protein>
<comment type="subcellular location">
    <subcellularLocation>
        <location evidence="1 8">Cell outer membrane</location>
        <topology evidence="1 8">Multi-pass membrane protein</topology>
    </subcellularLocation>
</comment>
<keyword evidence="15" id="KW-1185">Reference proteome</keyword>
<evidence type="ECO:0000259" key="12">
    <source>
        <dbReference type="Pfam" id="PF00593"/>
    </source>
</evidence>
<evidence type="ECO:0000256" key="4">
    <source>
        <dbReference type="ARBA" id="ARBA00022692"/>
    </source>
</evidence>
<keyword evidence="3 8" id="KW-1134">Transmembrane beta strand</keyword>
<keyword evidence="2 8" id="KW-0813">Transport</keyword>
<dbReference type="SUPFAM" id="SSF56935">
    <property type="entry name" value="Porins"/>
    <property type="match status" value="1"/>
</dbReference>
<evidence type="ECO:0000256" key="2">
    <source>
        <dbReference type="ARBA" id="ARBA00022448"/>
    </source>
</evidence>
<dbReference type="PANTHER" id="PTHR40980:SF4">
    <property type="entry name" value="TONB-DEPENDENT RECEPTOR-LIKE BETA-BARREL DOMAIN-CONTAINING PROTEIN"/>
    <property type="match status" value="1"/>
</dbReference>
<dbReference type="Gene3D" id="2.40.170.20">
    <property type="entry name" value="TonB-dependent receptor, beta-barrel domain"/>
    <property type="match status" value="1"/>
</dbReference>
<feature type="compositionally biased region" description="Polar residues" evidence="10">
    <location>
        <begin position="281"/>
        <end position="294"/>
    </location>
</feature>
<organism evidence="14 15">
    <name type="scientific">Hymenobacter nivis</name>
    <dbReference type="NCBI Taxonomy" id="1850093"/>
    <lineage>
        <taxon>Bacteria</taxon>
        <taxon>Pseudomonadati</taxon>
        <taxon>Bacteroidota</taxon>
        <taxon>Cytophagia</taxon>
        <taxon>Cytophagales</taxon>
        <taxon>Hymenobacteraceae</taxon>
        <taxon>Hymenobacter</taxon>
    </lineage>
</organism>
<evidence type="ECO:0000256" key="10">
    <source>
        <dbReference type="SAM" id="MobiDB-lite"/>
    </source>
</evidence>
<feature type="region of interest" description="Disordered" evidence="10">
    <location>
        <begin position="281"/>
        <end position="301"/>
    </location>
</feature>
<keyword evidence="6 8" id="KW-0472">Membrane</keyword>
<dbReference type="InterPro" id="IPR039426">
    <property type="entry name" value="TonB-dep_rcpt-like"/>
</dbReference>
<dbReference type="PROSITE" id="PS52016">
    <property type="entry name" value="TONB_DEPENDENT_REC_3"/>
    <property type="match status" value="1"/>
</dbReference>
<dbReference type="KEGG" id="hnv:DDQ68_06630"/>
<dbReference type="Gene3D" id="2.60.40.1120">
    <property type="entry name" value="Carboxypeptidase-like, regulatory domain"/>
    <property type="match status" value="1"/>
</dbReference>
<feature type="signal peptide" evidence="11">
    <location>
        <begin position="1"/>
        <end position="25"/>
    </location>
</feature>
<dbReference type="InterPro" id="IPR008969">
    <property type="entry name" value="CarboxyPept-like_regulatory"/>
</dbReference>
<dbReference type="PANTHER" id="PTHR40980">
    <property type="entry name" value="PLUG DOMAIN-CONTAINING PROTEIN"/>
    <property type="match status" value="1"/>
</dbReference>
<feature type="domain" description="TonB-dependent receptor plug" evidence="13">
    <location>
        <begin position="142"/>
        <end position="245"/>
    </location>
</feature>
<keyword evidence="11" id="KW-0732">Signal</keyword>
<proteinExistence type="inferred from homology"/>
<dbReference type="InterPro" id="IPR037066">
    <property type="entry name" value="Plug_dom_sf"/>
</dbReference>
<feature type="chain" id="PRO_5016413690" evidence="11">
    <location>
        <begin position="26"/>
        <end position="943"/>
    </location>
</feature>
<gene>
    <name evidence="14" type="ORF">DDQ68_06630</name>
</gene>
<reference evidence="15" key="1">
    <citation type="submission" date="2018-04" db="EMBL/GenBank/DDBJ databases">
        <title>Complete genome of Antarctic heterotrophic bacterium Hymenobacter nivis.</title>
        <authorList>
            <person name="Terashima M."/>
        </authorList>
    </citation>
    <scope>NUCLEOTIDE SEQUENCE [LARGE SCALE GENOMIC DNA]</scope>
    <source>
        <strain evidence="15">NBRC 111535</strain>
    </source>
</reference>
<keyword evidence="5 9" id="KW-0798">TonB box</keyword>
<evidence type="ECO:0000256" key="8">
    <source>
        <dbReference type="PROSITE-ProRule" id="PRU01360"/>
    </source>
</evidence>